<evidence type="ECO:0000256" key="2">
    <source>
        <dbReference type="ARBA" id="ARBA00004584"/>
    </source>
</evidence>
<protein>
    <recommendedName>
        <fullName evidence="10">Centromere protein L</fullName>
    </recommendedName>
</protein>
<keyword evidence="6" id="KW-0137">Centromere</keyword>
<feature type="region of interest" description="Disordered" evidence="7">
    <location>
        <begin position="19"/>
        <end position="57"/>
    </location>
</feature>
<dbReference type="Proteomes" id="UP000268162">
    <property type="component" value="Unassembled WGS sequence"/>
</dbReference>
<accession>A0A4P9ZL89</accession>
<keyword evidence="4" id="KW-0158">Chromosome</keyword>
<dbReference type="Pfam" id="PF13092">
    <property type="entry name" value="CENP-L"/>
    <property type="match status" value="1"/>
</dbReference>
<keyword evidence="5" id="KW-0539">Nucleus</keyword>
<reference evidence="9" key="1">
    <citation type="journal article" date="2018" name="Nat. Microbiol.">
        <title>Leveraging single-cell genomics to expand the fungal tree of life.</title>
        <authorList>
            <person name="Ahrendt S.R."/>
            <person name="Quandt C.A."/>
            <person name="Ciobanu D."/>
            <person name="Clum A."/>
            <person name="Salamov A."/>
            <person name="Andreopoulos B."/>
            <person name="Cheng J.F."/>
            <person name="Woyke T."/>
            <person name="Pelin A."/>
            <person name="Henrissat B."/>
            <person name="Reynolds N.K."/>
            <person name="Benny G.L."/>
            <person name="Smith M.E."/>
            <person name="James T.Y."/>
            <person name="Grigoriev I.V."/>
        </authorList>
    </citation>
    <scope>NUCLEOTIDE SEQUENCE [LARGE SCALE GENOMIC DNA]</scope>
    <source>
        <strain evidence="9">RSA 468</strain>
    </source>
</reference>
<dbReference type="PANTHER" id="PTHR31740">
    <property type="entry name" value="CENTROMERE PROTEIN L"/>
    <property type="match status" value="1"/>
</dbReference>
<gene>
    <name evidence="8" type="ORF">BJ085DRAFT_35918</name>
</gene>
<evidence type="ECO:0000256" key="5">
    <source>
        <dbReference type="ARBA" id="ARBA00023242"/>
    </source>
</evidence>
<evidence type="ECO:0008006" key="10">
    <source>
        <dbReference type="Google" id="ProtNLM"/>
    </source>
</evidence>
<comment type="subcellular location">
    <subcellularLocation>
        <location evidence="2">Chromosome</location>
        <location evidence="2">Centromere</location>
    </subcellularLocation>
    <subcellularLocation>
        <location evidence="1">Nucleus</location>
    </subcellularLocation>
</comment>
<evidence type="ECO:0000313" key="8">
    <source>
        <dbReference type="EMBL" id="RKP34054.1"/>
    </source>
</evidence>
<dbReference type="PANTHER" id="PTHR31740:SF2">
    <property type="entry name" value="CENTROMERE PROTEIN L"/>
    <property type="match status" value="1"/>
</dbReference>
<dbReference type="GO" id="GO:0000775">
    <property type="term" value="C:chromosome, centromeric region"/>
    <property type="evidence" value="ECO:0007669"/>
    <property type="project" value="UniProtKB-SubCell"/>
</dbReference>
<evidence type="ECO:0000313" key="9">
    <source>
        <dbReference type="Proteomes" id="UP000268162"/>
    </source>
</evidence>
<proteinExistence type="inferred from homology"/>
<evidence type="ECO:0000256" key="4">
    <source>
        <dbReference type="ARBA" id="ARBA00022454"/>
    </source>
</evidence>
<evidence type="ECO:0000256" key="1">
    <source>
        <dbReference type="ARBA" id="ARBA00004123"/>
    </source>
</evidence>
<sequence length="349" mass="38419">MYDSTPRVVRPTRPAKTLLQSVGPKPRQTLFQTPYRDRAPAPTTTTATTAPVAAPSRPAREAAPSWLSDWQFPPASGFQTTLSSKTWTLFACSPWHQFRPSRAKAYIVELTKRLNAELASGSGGGGGTAPFPARSGGGPALTVEQVTLNYVDGLDELLGSFLYFEIRYTFLTPTGLPRTTQALAIFTATDDYRSPTGMDLFGGATSPSTIAYPKPLAFPLMLFKGPAEIRAAFTQWIQNRFDCRISALTLNRIQMTEMVLWWTHALLDHLAGLDEEGTAHDSKTSVLDLIEAHFETHMQIKVHRLTLELFGTGMSCLTASGKLKFIHTAFRELIPFWLAQICALVPGRL</sequence>
<keyword evidence="9" id="KW-1185">Reference proteome</keyword>
<dbReference type="GO" id="GO:0005634">
    <property type="term" value="C:nucleus"/>
    <property type="evidence" value="ECO:0007669"/>
    <property type="project" value="UniProtKB-SubCell"/>
</dbReference>
<evidence type="ECO:0000256" key="7">
    <source>
        <dbReference type="SAM" id="MobiDB-lite"/>
    </source>
</evidence>
<dbReference type="AlphaFoldDB" id="A0A4P9ZL89"/>
<comment type="similarity">
    <text evidence="3">Belongs to the CENP-L/IML3 family.</text>
</comment>
<organism evidence="8 9">
    <name type="scientific">Dimargaris cristalligena</name>
    <dbReference type="NCBI Taxonomy" id="215637"/>
    <lineage>
        <taxon>Eukaryota</taxon>
        <taxon>Fungi</taxon>
        <taxon>Fungi incertae sedis</taxon>
        <taxon>Zoopagomycota</taxon>
        <taxon>Kickxellomycotina</taxon>
        <taxon>Dimargaritomycetes</taxon>
        <taxon>Dimargaritales</taxon>
        <taxon>Dimargaritaceae</taxon>
        <taxon>Dimargaris</taxon>
    </lineage>
</organism>
<dbReference type="EMBL" id="ML003385">
    <property type="protein sequence ID" value="RKP34054.1"/>
    <property type="molecule type" value="Genomic_DNA"/>
</dbReference>
<evidence type="ECO:0000256" key="3">
    <source>
        <dbReference type="ARBA" id="ARBA00011060"/>
    </source>
</evidence>
<feature type="compositionally biased region" description="Low complexity" evidence="7">
    <location>
        <begin position="40"/>
        <end position="57"/>
    </location>
</feature>
<dbReference type="InterPro" id="IPR025204">
    <property type="entry name" value="CENP-L"/>
</dbReference>
<evidence type="ECO:0000256" key="6">
    <source>
        <dbReference type="ARBA" id="ARBA00023328"/>
    </source>
</evidence>
<name>A0A4P9ZL89_9FUNG</name>